<keyword evidence="1" id="KW-0812">Transmembrane</keyword>
<organism evidence="2 3">
    <name type="scientific">Sagittula marina</name>
    <dbReference type="NCBI Taxonomy" id="943940"/>
    <lineage>
        <taxon>Bacteria</taxon>
        <taxon>Pseudomonadati</taxon>
        <taxon>Pseudomonadota</taxon>
        <taxon>Alphaproteobacteria</taxon>
        <taxon>Rhodobacterales</taxon>
        <taxon>Roseobacteraceae</taxon>
        <taxon>Sagittula</taxon>
    </lineage>
</organism>
<evidence type="ECO:0000256" key="1">
    <source>
        <dbReference type="SAM" id="Phobius"/>
    </source>
</evidence>
<keyword evidence="1" id="KW-1133">Transmembrane helix</keyword>
<dbReference type="EMBL" id="JACIEJ010000006">
    <property type="protein sequence ID" value="MBB3986448.1"/>
    <property type="molecule type" value="Genomic_DNA"/>
</dbReference>
<dbReference type="Proteomes" id="UP000541426">
    <property type="component" value="Unassembled WGS sequence"/>
</dbReference>
<sequence>MPQFRRNLWVEMCSSVGAGFFNEAAMQDALSSYHRRLESVRRNHARMAHGYVTKLDKRTGNFVQVPDKKTSRVSLKIILWTAVLFVGFKVLLLTGLGAEAYNGHVASLSQGTAYERAGAWFMQIDPITAQLSSLISLGVSRH</sequence>
<name>A0A7W6GTE3_9RHOB</name>
<protein>
    <submittedName>
        <fullName evidence="2">Thiosulfate reductase cytochrome b subunit</fullName>
    </submittedName>
</protein>
<feature type="transmembrane region" description="Helical" evidence="1">
    <location>
        <begin position="77"/>
        <end position="98"/>
    </location>
</feature>
<proteinExistence type="predicted"/>
<keyword evidence="1" id="KW-0472">Membrane</keyword>
<dbReference type="RefSeq" id="WP_344716201.1">
    <property type="nucleotide sequence ID" value="NZ_BAABBZ010000002.1"/>
</dbReference>
<dbReference type="AlphaFoldDB" id="A0A7W6GTE3"/>
<evidence type="ECO:0000313" key="3">
    <source>
        <dbReference type="Proteomes" id="UP000541426"/>
    </source>
</evidence>
<evidence type="ECO:0000313" key="2">
    <source>
        <dbReference type="EMBL" id="MBB3986448.1"/>
    </source>
</evidence>
<reference evidence="2 3" key="1">
    <citation type="submission" date="2020-08" db="EMBL/GenBank/DDBJ databases">
        <title>Genomic Encyclopedia of Type Strains, Phase IV (KMG-IV): sequencing the most valuable type-strain genomes for metagenomic binning, comparative biology and taxonomic classification.</title>
        <authorList>
            <person name="Goeker M."/>
        </authorList>
    </citation>
    <scope>NUCLEOTIDE SEQUENCE [LARGE SCALE GENOMIC DNA]</scope>
    <source>
        <strain evidence="2 3">DSM 102235</strain>
    </source>
</reference>
<keyword evidence="3" id="KW-1185">Reference proteome</keyword>
<gene>
    <name evidence="2" type="ORF">GGQ68_002787</name>
</gene>
<accession>A0A7W6GTE3</accession>
<comment type="caution">
    <text evidence="2">The sequence shown here is derived from an EMBL/GenBank/DDBJ whole genome shotgun (WGS) entry which is preliminary data.</text>
</comment>